<dbReference type="InterPro" id="IPR000073">
    <property type="entry name" value="AB_hydrolase_1"/>
</dbReference>
<dbReference type="PANTHER" id="PTHR43798">
    <property type="entry name" value="MONOACYLGLYCEROL LIPASE"/>
    <property type="match status" value="1"/>
</dbReference>
<evidence type="ECO:0000313" key="3">
    <source>
        <dbReference type="Proteomes" id="UP001500851"/>
    </source>
</evidence>
<dbReference type="SUPFAM" id="SSF53474">
    <property type="entry name" value="alpha/beta-Hydrolases"/>
    <property type="match status" value="1"/>
</dbReference>
<dbReference type="PANTHER" id="PTHR43798:SF33">
    <property type="entry name" value="HYDROLASE, PUTATIVE (AFU_ORTHOLOGUE AFUA_2G14860)-RELATED"/>
    <property type="match status" value="1"/>
</dbReference>
<comment type="caution">
    <text evidence="2">The sequence shown here is derived from an EMBL/GenBank/DDBJ whole genome shotgun (WGS) entry which is preliminary data.</text>
</comment>
<keyword evidence="2" id="KW-0378">Hydrolase</keyword>
<sequence length="291" mass="31233">MSRVSPRFGGDLAYRAFFSTAPRMRVRESARAVHDSARRSVLRLPGGEAAAFEWGAGERSALLLHGWKGRASQFVPLVERLVGDGFRVVAFDAPAHGDSPGRRTDVRDWIAAAEVLAERHGTFELLVGHSFGSLAALTLARSTLPAPRVAVVAGAASPEAFVDAFVSDFRLRSASADRLRERFRRRLGVDEAELVRRYDAVRDPLPAETELLLVHDRGDRRLADRDAVRLCEVHGGHARLLRTAGLGHSRILSADAVLDAISGFARDGLGGVAPVSGSADIGSALVDPPPA</sequence>
<accession>A0ABP4XU27</accession>
<dbReference type="Gene3D" id="3.40.50.1820">
    <property type="entry name" value="alpha/beta hydrolase"/>
    <property type="match status" value="1"/>
</dbReference>
<feature type="domain" description="AB hydrolase-1" evidence="1">
    <location>
        <begin position="62"/>
        <end position="259"/>
    </location>
</feature>
<dbReference type="InterPro" id="IPR029058">
    <property type="entry name" value="AB_hydrolase_fold"/>
</dbReference>
<gene>
    <name evidence="2" type="ORF">GCM10009768_17770</name>
</gene>
<dbReference type="Pfam" id="PF12697">
    <property type="entry name" value="Abhydrolase_6"/>
    <property type="match status" value="1"/>
</dbReference>
<name>A0ABP4XU27_9MICO</name>
<reference evidence="3" key="1">
    <citation type="journal article" date="2019" name="Int. J. Syst. Evol. Microbiol.">
        <title>The Global Catalogue of Microorganisms (GCM) 10K type strain sequencing project: providing services to taxonomists for standard genome sequencing and annotation.</title>
        <authorList>
            <consortium name="The Broad Institute Genomics Platform"/>
            <consortium name="The Broad Institute Genome Sequencing Center for Infectious Disease"/>
            <person name="Wu L."/>
            <person name="Ma J."/>
        </authorList>
    </citation>
    <scope>NUCLEOTIDE SEQUENCE [LARGE SCALE GENOMIC DNA]</scope>
    <source>
        <strain evidence="3">JCM 14736</strain>
    </source>
</reference>
<proteinExistence type="predicted"/>
<evidence type="ECO:0000313" key="2">
    <source>
        <dbReference type="EMBL" id="GAA1789176.1"/>
    </source>
</evidence>
<keyword evidence="3" id="KW-1185">Reference proteome</keyword>
<evidence type="ECO:0000259" key="1">
    <source>
        <dbReference type="Pfam" id="PF12697"/>
    </source>
</evidence>
<organism evidence="2 3">
    <name type="scientific">Leucobacter iarius</name>
    <dbReference type="NCBI Taxonomy" id="333963"/>
    <lineage>
        <taxon>Bacteria</taxon>
        <taxon>Bacillati</taxon>
        <taxon>Actinomycetota</taxon>
        <taxon>Actinomycetes</taxon>
        <taxon>Micrococcales</taxon>
        <taxon>Microbacteriaceae</taxon>
        <taxon>Leucobacter</taxon>
    </lineage>
</organism>
<dbReference type="GO" id="GO:0016787">
    <property type="term" value="F:hydrolase activity"/>
    <property type="evidence" value="ECO:0007669"/>
    <property type="project" value="UniProtKB-KW"/>
</dbReference>
<protein>
    <submittedName>
        <fullName evidence="2">Alpha/beta fold hydrolase</fullName>
    </submittedName>
</protein>
<dbReference type="EMBL" id="BAAAOB010000001">
    <property type="protein sequence ID" value="GAA1789176.1"/>
    <property type="molecule type" value="Genomic_DNA"/>
</dbReference>
<dbReference type="Proteomes" id="UP001500851">
    <property type="component" value="Unassembled WGS sequence"/>
</dbReference>
<dbReference type="InterPro" id="IPR050266">
    <property type="entry name" value="AB_hydrolase_sf"/>
</dbReference>